<proteinExistence type="predicted"/>
<dbReference type="Proteomes" id="UP000181980">
    <property type="component" value="Unassembled WGS sequence"/>
</dbReference>
<feature type="transmembrane region" description="Helical" evidence="2">
    <location>
        <begin position="244"/>
        <end position="263"/>
    </location>
</feature>
<gene>
    <name evidence="3" type="ORF">SAMN04488561_1305</name>
</gene>
<keyword evidence="4" id="KW-1185">Reference proteome</keyword>
<protein>
    <submittedName>
        <fullName evidence="3">Uncharacterized protein</fullName>
    </submittedName>
</protein>
<evidence type="ECO:0000313" key="3">
    <source>
        <dbReference type="EMBL" id="SEE43302.1"/>
    </source>
</evidence>
<keyword evidence="2" id="KW-0812">Transmembrane</keyword>
<sequence length="457" mass="48706">MQEARTVPVAAPGVALRAGRLVLLALVCLLLAVPLGALTGWDPGELWDSGARPLTIAAAVSGLALVVLTARTVLRLPGATNRRELVVGAEGMDVVEHPKWWHRGGRARVGWDDVQVVNAPGPGELLELYLTRDVPGLPAFAAAEVAVEADTLIEGVRIPAPRLRLGEPVSRDVAEAVAAWRPDLFYAGTGVDQWFTPPQAAGPRPVALPSGAAGPGTPGTPEPPEVPRPAGPVWLDHGEPWPRLLLAILAQVAVLVGGVVLMTDPFGLPTVAAGLIALVLLVPVLFCCLTLPVTLWLLPRATAGVGILVSAEGLQIVRKRRWRPRALERSTVGWDWVQAVVTRRAFDAVPSRTGRRRVVDLYLHENPPLPVPLPGVGADAAASEHAGPDAVGTGRLVRYPATRLRLTYRHDLEPRGRDAWPGDGSPVRLPAHQLRPALLAFRPQLCHGFDDLWEGTG</sequence>
<dbReference type="RefSeq" id="WP_069114643.1">
    <property type="nucleotide sequence ID" value="NZ_FNUC01000003.1"/>
</dbReference>
<dbReference type="AlphaFoldDB" id="A0A1H5ISX3"/>
<feature type="transmembrane region" description="Helical" evidence="2">
    <location>
        <begin position="21"/>
        <end position="41"/>
    </location>
</feature>
<accession>A0A1H5ISX3</accession>
<dbReference type="STRING" id="561176.SAMN04488561_1305"/>
<dbReference type="OrthoDB" id="5173838at2"/>
<feature type="region of interest" description="Disordered" evidence="1">
    <location>
        <begin position="202"/>
        <end position="228"/>
    </location>
</feature>
<evidence type="ECO:0000256" key="2">
    <source>
        <dbReference type="SAM" id="Phobius"/>
    </source>
</evidence>
<reference evidence="4" key="1">
    <citation type="submission" date="2016-10" db="EMBL/GenBank/DDBJ databases">
        <authorList>
            <person name="Varghese N."/>
            <person name="Submissions S."/>
        </authorList>
    </citation>
    <scope>NUCLEOTIDE SEQUENCE [LARGE SCALE GENOMIC DNA]</scope>
    <source>
        <strain evidence="4">DSM 45237</strain>
    </source>
</reference>
<feature type="compositionally biased region" description="Pro residues" evidence="1">
    <location>
        <begin position="218"/>
        <end position="228"/>
    </location>
</feature>
<evidence type="ECO:0000256" key="1">
    <source>
        <dbReference type="SAM" id="MobiDB-lite"/>
    </source>
</evidence>
<organism evidence="3 4">
    <name type="scientific">Jiangella alba</name>
    <dbReference type="NCBI Taxonomy" id="561176"/>
    <lineage>
        <taxon>Bacteria</taxon>
        <taxon>Bacillati</taxon>
        <taxon>Actinomycetota</taxon>
        <taxon>Actinomycetes</taxon>
        <taxon>Jiangellales</taxon>
        <taxon>Jiangellaceae</taxon>
        <taxon>Jiangella</taxon>
    </lineage>
</organism>
<keyword evidence="2" id="KW-1133">Transmembrane helix</keyword>
<name>A0A1H5ISX3_9ACTN</name>
<dbReference type="EMBL" id="FNUC01000003">
    <property type="protein sequence ID" value="SEE43302.1"/>
    <property type="molecule type" value="Genomic_DNA"/>
</dbReference>
<keyword evidence="2" id="KW-0472">Membrane</keyword>
<feature type="transmembrane region" description="Helical" evidence="2">
    <location>
        <begin position="53"/>
        <end position="74"/>
    </location>
</feature>
<evidence type="ECO:0000313" key="4">
    <source>
        <dbReference type="Proteomes" id="UP000181980"/>
    </source>
</evidence>
<feature type="transmembrane region" description="Helical" evidence="2">
    <location>
        <begin position="275"/>
        <end position="298"/>
    </location>
</feature>